<dbReference type="Proteomes" id="UP000006637">
    <property type="component" value="Chromosome"/>
</dbReference>
<dbReference type="InterPro" id="IPR003439">
    <property type="entry name" value="ABC_transporter-like_ATP-bd"/>
</dbReference>
<evidence type="ECO:0000256" key="1">
    <source>
        <dbReference type="ARBA" id="ARBA00022448"/>
    </source>
</evidence>
<protein>
    <submittedName>
        <fullName evidence="8">ABC transporter related</fullName>
    </submittedName>
</protein>
<keyword evidence="1" id="KW-0813">Transport</keyword>
<dbReference type="InterPro" id="IPR047641">
    <property type="entry name" value="ABC_transpr_MalK/UgpC-like"/>
</dbReference>
<dbReference type="CDD" id="cd03301">
    <property type="entry name" value="ABC_MalK_N"/>
    <property type="match status" value="1"/>
</dbReference>
<dbReference type="PANTHER" id="PTHR43875:SF15">
    <property type="entry name" value="TREHALOSE IMPORT ATP-BINDING PROTEIN SUGC"/>
    <property type="match status" value="1"/>
</dbReference>
<accession>Q1AUB5</accession>
<dbReference type="FunFam" id="3.40.50.300:FF:000042">
    <property type="entry name" value="Maltose/maltodextrin ABC transporter, ATP-binding protein"/>
    <property type="match status" value="1"/>
</dbReference>
<keyword evidence="3" id="KW-0547">Nucleotide-binding</keyword>
<organism evidence="8 9">
    <name type="scientific">Rubrobacter xylanophilus (strain DSM 9941 / JCM 11954 / NBRC 16129 / PRD-1)</name>
    <dbReference type="NCBI Taxonomy" id="266117"/>
    <lineage>
        <taxon>Bacteria</taxon>
        <taxon>Bacillati</taxon>
        <taxon>Actinomycetota</taxon>
        <taxon>Rubrobacteria</taxon>
        <taxon>Rubrobacterales</taxon>
        <taxon>Rubrobacteraceae</taxon>
        <taxon>Rubrobacter</taxon>
    </lineage>
</organism>
<keyword evidence="6" id="KW-0472">Membrane</keyword>
<name>Q1AUB5_RUBXD</name>
<dbReference type="InterPro" id="IPR027417">
    <property type="entry name" value="P-loop_NTPase"/>
</dbReference>
<dbReference type="InterPro" id="IPR017871">
    <property type="entry name" value="ABC_transporter-like_CS"/>
</dbReference>
<dbReference type="EMBL" id="CP000386">
    <property type="protein sequence ID" value="ABG05013.1"/>
    <property type="molecule type" value="Genomic_DNA"/>
</dbReference>
<dbReference type="HOGENOM" id="CLU_000604_1_1_11"/>
<dbReference type="GO" id="GO:0055052">
    <property type="term" value="C:ATP-binding cassette (ABC) transporter complex, substrate-binding subunit-containing"/>
    <property type="evidence" value="ECO:0007669"/>
    <property type="project" value="TreeGrafter"/>
</dbReference>
<dbReference type="PhylomeDB" id="Q1AUB5"/>
<evidence type="ECO:0000256" key="2">
    <source>
        <dbReference type="ARBA" id="ARBA00022475"/>
    </source>
</evidence>
<dbReference type="InterPro" id="IPR008995">
    <property type="entry name" value="Mo/tungstate-bd_C_term_dom"/>
</dbReference>
<dbReference type="PROSITE" id="PS00211">
    <property type="entry name" value="ABC_TRANSPORTER_1"/>
    <property type="match status" value="1"/>
</dbReference>
<evidence type="ECO:0000313" key="9">
    <source>
        <dbReference type="Proteomes" id="UP000006637"/>
    </source>
</evidence>
<evidence type="ECO:0000256" key="5">
    <source>
        <dbReference type="ARBA" id="ARBA00022967"/>
    </source>
</evidence>
<dbReference type="STRING" id="266117.Rxyl_2068"/>
<dbReference type="GO" id="GO:0140359">
    <property type="term" value="F:ABC-type transporter activity"/>
    <property type="evidence" value="ECO:0007669"/>
    <property type="project" value="InterPro"/>
</dbReference>
<dbReference type="InterPro" id="IPR013611">
    <property type="entry name" value="Transp-assoc_OB_typ2"/>
</dbReference>
<dbReference type="Gene3D" id="3.40.50.300">
    <property type="entry name" value="P-loop containing nucleotide triphosphate hydrolases"/>
    <property type="match status" value="1"/>
</dbReference>
<keyword evidence="9" id="KW-1185">Reference proteome</keyword>
<evidence type="ECO:0000256" key="3">
    <source>
        <dbReference type="ARBA" id="ARBA00022741"/>
    </source>
</evidence>
<dbReference type="GO" id="GO:0005524">
    <property type="term" value="F:ATP binding"/>
    <property type="evidence" value="ECO:0007669"/>
    <property type="project" value="UniProtKB-KW"/>
</dbReference>
<dbReference type="PROSITE" id="PS50893">
    <property type="entry name" value="ABC_TRANSPORTER_2"/>
    <property type="match status" value="1"/>
</dbReference>
<dbReference type="AlphaFoldDB" id="Q1AUB5"/>
<feature type="domain" description="ABC transporter" evidence="7">
    <location>
        <begin position="6"/>
        <end position="236"/>
    </location>
</feature>
<dbReference type="eggNOG" id="COG3842">
    <property type="taxonomic scope" value="Bacteria"/>
</dbReference>
<dbReference type="InterPro" id="IPR003593">
    <property type="entry name" value="AAA+_ATPase"/>
</dbReference>
<dbReference type="SUPFAM" id="SSF50331">
    <property type="entry name" value="MOP-like"/>
    <property type="match status" value="1"/>
</dbReference>
<dbReference type="GO" id="GO:0008643">
    <property type="term" value="P:carbohydrate transport"/>
    <property type="evidence" value="ECO:0007669"/>
    <property type="project" value="InterPro"/>
</dbReference>
<keyword evidence="4" id="KW-0067">ATP-binding</keyword>
<evidence type="ECO:0000259" key="7">
    <source>
        <dbReference type="PROSITE" id="PS50893"/>
    </source>
</evidence>
<dbReference type="Gene3D" id="2.40.50.100">
    <property type="match status" value="1"/>
</dbReference>
<dbReference type="RefSeq" id="WP_011565028.1">
    <property type="nucleotide sequence ID" value="NC_008148.1"/>
</dbReference>
<dbReference type="SUPFAM" id="SSF52540">
    <property type="entry name" value="P-loop containing nucleoside triphosphate hydrolases"/>
    <property type="match status" value="1"/>
</dbReference>
<dbReference type="Pfam" id="PF00005">
    <property type="entry name" value="ABC_tran"/>
    <property type="match status" value="1"/>
</dbReference>
<dbReference type="InterPro" id="IPR015855">
    <property type="entry name" value="ABC_transpr_MalK-like"/>
</dbReference>
<dbReference type="KEGG" id="rxy:Rxyl_2068"/>
<dbReference type="PANTHER" id="PTHR43875">
    <property type="entry name" value="MALTODEXTRIN IMPORT ATP-BINDING PROTEIN MSMX"/>
    <property type="match status" value="1"/>
</dbReference>
<dbReference type="SMART" id="SM00382">
    <property type="entry name" value="AAA"/>
    <property type="match status" value="1"/>
</dbReference>
<proteinExistence type="predicted"/>
<sequence length="364" mass="39545">MPEVEIVLENLTKRFDTVVAVDGIDLSVASGEFVALLGPSGCGKTTTLLTIAGIYRPTEGRVLFDGRDVSRLAPRERNLGMVFQSYALYPHMSVYENLTFPLRLAKVPAKEMRTRADRIAALLDISELMDRRPGQLSGGQQQRVALGRALIKEPDALLFDEPLSNLDARLRLTTRTEIKRLQQELGITSVFVTHDQTEAMTMADRIAVINRGRLESYASPDDTYNRPRTRFVAGFVGSPPMNFLEVELSAAGEGFVARRAGVELPVCAERARRALERGGGGRVVLGVRPEDVALGGGGVPGEVIDVEPLGRENLVVVSIGEGDQLRAITGAGTRPAVGDRLSLAVDPERVQLFDPSSGRSLLWS</sequence>
<keyword evidence="5" id="KW-1278">Translocase</keyword>
<evidence type="ECO:0000256" key="6">
    <source>
        <dbReference type="ARBA" id="ARBA00023136"/>
    </source>
</evidence>
<dbReference type="InterPro" id="IPR012340">
    <property type="entry name" value="NA-bd_OB-fold"/>
</dbReference>
<reference evidence="8 9" key="1">
    <citation type="submission" date="2006-06" db="EMBL/GenBank/DDBJ databases">
        <title>Complete sequence of Rubrobacter xylanophilus DSM 9941.</title>
        <authorList>
            <consortium name="US DOE Joint Genome Institute"/>
            <person name="Copeland A."/>
            <person name="Lucas S."/>
            <person name="Lapidus A."/>
            <person name="Barry K."/>
            <person name="Detter J.C."/>
            <person name="Glavina del Rio T."/>
            <person name="Hammon N."/>
            <person name="Israni S."/>
            <person name="Dalin E."/>
            <person name="Tice H."/>
            <person name="Pitluck S."/>
            <person name="Munk A.C."/>
            <person name="Brettin T."/>
            <person name="Bruce D."/>
            <person name="Han C."/>
            <person name="Tapia R."/>
            <person name="Gilna P."/>
            <person name="Schmutz J."/>
            <person name="Larimer F."/>
            <person name="Land M."/>
            <person name="Hauser L."/>
            <person name="Kyrpides N."/>
            <person name="Lykidis A."/>
            <person name="da Costa M.S."/>
            <person name="Rainey F.A."/>
            <person name="Empadinhas N."/>
            <person name="Jolivet E."/>
            <person name="Battista J.R."/>
            <person name="Richardson P."/>
        </authorList>
    </citation>
    <scope>NUCLEOTIDE SEQUENCE [LARGE SCALE GENOMIC DNA]</scope>
    <source>
        <strain evidence="9">DSM 9941 / NBRC 16129 / PRD-1</strain>
    </source>
</reference>
<dbReference type="GO" id="GO:0016887">
    <property type="term" value="F:ATP hydrolysis activity"/>
    <property type="evidence" value="ECO:0007669"/>
    <property type="project" value="InterPro"/>
</dbReference>
<evidence type="ECO:0000256" key="4">
    <source>
        <dbReference type="ARBA" id="ARBA00022840"/>
    </source>
</evidence>
<keyword evidence="2" id="KW-1003">Cell membrane</keyword>
<dbReference type="Gene3D" id="2.40.50.140">
    <property type="entry name" value="Nucleic acid-binding proteins"/>
    <property type="match status" value="1"/>
</dbReference>
<evidence type="ECO:0000313" key="8">
    <source>
        <dbReference type="EMBL" id="ABG05013.1"/>
    </source>
</evidence>
<gene>
    <name evidence="8" type="ordered locus">Rxyl_2068</name>
</gene>
<dbReference type="Pfam" id="PF08402">
    <property type="entry name" value="TOBE_2"/>
    <property type="match status" value="1"/>
</dbReference>